<protein>
    <submittedName>
        <fullName evidence="2">Nucleotidyltransferase/DNA polymerase involved in DNA repair</fullName>
    </submittedName>
</protein>
<name>A0AAN4Q6F8_PSESF</name>
<dbReference type="EMBL" id="BGKA01000112">
    <property type="protein sequence ID" value="GBH17513.1"/>
    <property type="molecule type" value="Genomic_DNA"/>
</dbReference>
<organism evidence="2 3">
    <name type="scientific">Pseudomonas syringae pv. actinidiae</name>
    <dbReference type="NCBI Taxonomy" id="103796"/>
    <lineage>
        <taxon>Bacteria</taxon>
        <taxon>Pseudomonadati</taxon>
        <taxon>Pseudomonadota</taxon>
        <taxon>Gammaproteobacteria</taxon>
        <taxon>Pseudomonadales</taxon>
        <taxon>Pseudomonadaceae</taxon>
        <taxon>Pseudomonas</taxon>
        <taxon>Pseudomonas syringae</taxon>
    </lineage>
</organism>
<proteinExistence type="predicted"/>
<accession>A0AAN4Q6F8</accession>
<dbReference type="InterPro" id="IPR001126">
    <property type="entry name" value="UmuC"/>
</dbReference>
<evidence type="ECO:0000313" key="2">
    <source>
        <dbReference type="EMBL" id="GBH17513.1"/>
    </source>
</evidence>
<sequence>MIARTPEVKALGIKMGDPFFKIRDALKAKGVVAFSSNYEL</sequence>
<evidence type="ECO:0000313" key="3">
    <source>
        <dbReference type="Proteomes" id="UP000248291"/>
    </source>
</evidence>
<evidence type="ECO:0000259" key="1">
    <source>
        <dbReference type="PROSITE" id="PS50173"/>
    </source>
</evidence>
<dbReference type="AlphaFoldDB" id="A0AAN4Q6F8"/>
<gene>
    <name evidence="2" type="ORF">KPSA3_03482</name>
</gene>
<reference evidence="2 3" key="1">
    <citation type="submission" date="2018-04" db="EMBL/GenBank/DDBJ databases">
        <title>Draft genome sequence of Pseudomonas syringae pv. actinidiae biovar 3 strains isolated from kiwifruit in Kagawa prefecture.</title>
        <authorList>
            <person name="Tabuchi M."/>
            <person name="Saito M."/>
            <person name="Fujiwara S."/>
            <person name="Sasa N."/>
            <person name="Akimitsu K."/>
            <person name="Gomi K."/>
            <person name="Konishi-Sugita S."/>
            <person name="Hamano K."/>
            <person name="Kataoka I."/>
        </authorList>
    </citation>
    <scope>NUCLEOTIDE SEQUENCE [LARGE SCALE GENOMIC DNA]</scope>
    <source>
        <strain evidence="2 3">MAFF212211</strain>
    </source>
</reference>
<dbReference type="PROSITE" id="PS50173">
    <property type="entry name" value="UMUC"/>
    <property type="match status" value="1"/>
</dbReference>
<dbReference type="Proteomes" id="UP000248291">
    <property type="component" value="Unassembled WGS sequence"/>
</dbReference>
<feature type="domain" description="UmuC" evidence="1">
    <location>
        <begin position="1"/>
        <end position="40"/>
    </location>
</feature>
<comment type="caution">
    <text evidence="2">The sequence shown here is derived from an EMBL/GenBank/DDBJ whole genome shotgun (WGS) entry which is preliminary data.</text>
</comment>
<dbReference type="GO" id="GO:0006281">
    <property type="term" value="P:DNA repair"/>
    <property type="evidence" value="ECO:0007669"/>
    <property type="project" value="InterPro"/>
</dbReference>